<dbReference type="Proteomes" id="UP000530424">
    <property type="component" value="Unassembled WGS sequence"/>
</dbReference>
<dbReference type="RefSeq" id="WP_179666610.1">
    <property type="nucleotide sequence ID" value="NZ_JACCFP010000001.1"/>
</dbReference>
<accession>A0A853BZR6</accession>
<name>A0A853BZR6_9ACTN</name>
<protein>
    <submittedName>
        <fullName evidence="2">Putative secreted Zn-dependent protease</fullName>
    </submittedName>
</protein>
<reference evidence="2 3" key="1">
    <citation type="submission" date="2020-07" db="EMBL/GenBank/DDBJ databases">
        <title>Sequencing the genomes of 1000 actinobacteria strains.</title>
        <authorList>
            <person name="Klenk H.-P."/>
        </authorList>
    </citation>
    <scope>NUCLEOTIDE SEQUENCE [LARGE SCALE GENOMIC DNA]</scope>
    <source>
        <strain evidence="2 3">DSM 103833</strain>
    </source>
</reference>
<sequence length="123" mass="13725">MKYLMGILVAALVVVGAVAVPTASAQAAAVAARGCVTYREASRTLDNSYQSIVEIQRGFGTKGVVADRVGKTMWKAYRPCRRPRQMFVHLIYVKRAGKWKSMYWVYSLIGPAYRTHSGTWGHR</sequence>
<dbReference type="GO" id="GO:0008233">
    <property type="term" value="F:peptidase activity"/>
    <property type="evidence" value="ECO:0007669"/>
    <property type="project" value="UniProtKB-KW"/>
</dbReference>
<keyword evidence="3" id="KW-1185">Reference proteome</keyword>
<evidence type="ECO:0000313" key="2">
    <source>
        <dbReference type="EMBL" id="NYI99961.1"/>
    </source>
</evidence>
<feature type="signal peptide" evidence="1">
    <location>
        <begin position="1"/>
        <end position="27"/>
    </location>
</feature>
<keyword evidence="2" id="KW-0645">Protease</keyword>
<proteinExistence type="predicted"/>
<dbReference type="GO" id="GO:0006508">
    <property type="term" value="P:proteolysis"/>
    <property type="evidence" value="ECO:0007669"/>
    <property type="project" value="UniProtKB-KW"/>
</dbReference>
<comment type="caution">
    <text evidence="2">The sequence shown here is derived from an EMBL/GenBank/DDBJ whole genome shotgun (WGS) entry which is preliminary data.</text>
</comment>
<organism evidence="2 3">
    <name type="scientific">Nocardioides thalensis</name>
    <dbReference type="NCBI Taxonomy" id="1914755"/>
    <lineage>
        <taxon>Bacteria</taxon>
        <taxon>Bacillati</taxon>
        <taxon>Actinomycetota</taxon>
        <taxon>Actinomycetes</taxon>
        <taxon>Propionibacteriales</taxon>
        <taxon>Nocardioidaceae</taxon>
        <taxon>Nocardioides</taxon>
    </lineage>
</organism>
<feature type="chain" id="PRO_5032898901" evidence="1">
    <location>
        <begin position="28"/>
        <end position="123"/>
    </location>
</feature>
<dbReference type="EMBL" id="JACCFP010000001">
    <property type="protein sequence ID" value="NYI99961.1"/>
    <property type="molecule type" value="Genomic_DNA"/>
</dbReference>
<evidence type="ECO:0000256" key="1">
    <source>
        <dbReference type="SAM" id="SignalP"/>
    </source>
</evidence>
<evidence type="ECO:0000313" key="3">
    <source>
        <dbReference type="Proteomes" id="UP000530424"/>
    </source>
</evidence>
<keyword evidence="2" id="KW-0378">Hydrolase</keyword>
<dbReference type="AlphaFoldDB" id="A0A853BZR6"/>
<gene>
    <name evidence="2" type="ORF">HNR19_000660</name>
</gene>
<keyword evidence="1" id="KW-0732">Signal</keyword>